<gene>
    <name evidence="3" type="ORF">MNB_SV-12-1693</name>
</gene>
<feature type="domain" description="AAA" evidence="1">
    <location>
        <begin position="19"/>
        <end position="130"/>
    </location>
</feature>
<dbReference type="InterPro" id="IPR025420">
    <property type="entry name" value="DUF4143"/>
</dbReference>
<dbReference type="EMBL" id="FPHE01000139">
    <property type="protein sequence ID" value="SFV65317.1"/>
    <property type="molecule type" value="Genomic_DNA"/>
</dbReference>
<dbReference type="AlphaFoldDB" id="A0A1W1CHZ7"/>
<evidence type="ECO:0000313" key="3">
    <source>
        <dbReference type="EMBL" id="SFV65317.1"/>
    </source>
</evidence>
<evidence type="ECO:0000259" key="2">
    <source>
        <dbReference type="Pfam" id="PF13635"/>
    </source>
</evidence>
<dbReference type="InterPro" id="IPR041682">
    <property type="entry name" value="AAA_14"/>
</dbReference>
<dbReference type="PANTHER" id="PTHR43566:SF2">
    <property type="entry name" value="DUF4143 DOMAIN-CONTAINING PROTEIN"/>
    <property type="match status" value="1"/>
</dbReference>
<protein>
    <submittedName>
        <fullName evidence="3">ATPase</fullName>
    </submittedName>
</protein>
<proteinExistence type="predicted"/>
<dbReference type="PANTHER" id="PTHR43566">
    <property type="entry name" value="CONSERVED PROTEIN"/>
    <property type="match status" value="1"/>
</dbReference>
<feature type="domain" description="DUF4143" evidence="2">
    <location>
        <begin position="195"/>
        <end position="354"/>
    </location>
</feature>
<evidence type="ECO:0000259" key="1">
    <source>
        <dbReference type="Pfam" id="PF13173"/>
    </source>
</evidence>
<dbReference type="Pfam" id="PF13173">
    <property type="entry name" value="AAA_14"/>
    <property type="match status" value="1"/>
</dbReference>
<reference evidence="3" key="1">
    <citation type="submission" date="2016-10" db="EMBL/GenBank/DDBJ databases">
        <authorList>
            <person name="de Groot N.N."/>
        </authorList>
    </citation>
    <scope>NUCLEOTIDE SEQUENCE</scope>
</reference>
<dbReference type="Pfam" id="PF13635">
    <property type="entry name" value="DUF4143"/>
    <property type="match status" value="1"/>
</dbReference>
<sequence length="403" mass="46698">MLKRVIQKEIENALKISPSLLIAGARQIGKSTIVQDMDREYIVMDDITQLEAVNSDPQGYIRRITKPVTIDEIQKAPHLLTPIKLYIDRERNNGDFLLIGSANVLNLKKSNESLAGRLIELTMYPFSAKEKNQDIETNFVDMLFEGDISKLKATPSQTEKVKQFIIEGGYPLSFMMHSPKERFLWFNSYISTYIERDIRSIGELRDIDNFIRFFNVLAPRSANILNKSNIANDTKLNSATIDNYISLLEKVYQIHLLKPYYENIGKTFIKSPKVYLTDSGLSSHILGIRDEKDLENSRYKGAIYETFVFAELLKHITYSQNIMEFFYYRTQDKKEIDFIIKKQERILAIEVKSSYSVKQSDFKHIIDFQKRSVYEVMGLVFYHGEKVVGFGDNRFAVPFGCFL</sequence>
<organism evidence="3">
    <name type="scientific">hydrothermal vent metagenome</name>
    <dbReference type="NCBI Taxonomy" id="652676"/>
    <lineage>
        <taxon>unclassified sequences</taxon>
        <taxon>metagenomes</taxon>
        <taxon>ecological metagenomes</taxon>
    </lineage>
</organism>
<dbReference type="SUPFAM" id="SSF52540">
    <property type="entry name" value="P-loop containing nucleoside triphosphate hydrolases"/>
    <property type="match status" value="1"/>
</dbReference>
<accession>A0A1W1CHZ7</accession>
<name>A0A1W1CHZ7_9ZZZZ</name>
<dbReference type="InterPro" id="IPR027417">
    <property type="entry name" value="P-loop_NTPase"/>
</dbReference>